<evidence type="ECO:0000313" key="6">
    <source>
        <dbReference type="EMBL" id="CAI9270723.1"/>
    </source>
</evidence>
<keyword evidence="4" id="KW-0520">NAD</keyword>
<dbReference type="InterPro" id="IPR000157">
    <property type="entry name" value="TIR_dom"/>
</dbReference>
<dbReference type="InterPro" id="IPR035897">
    <property type="entry name" value="Toll_tir_struct_dom_sf"/>
</dbReference>
<dbReference type="GO" id="GO:0006952">
    <property type="term" value="P:defense response"/>
    <property type="evidence" value="ECO:0007669"/>
    <property type="project" value="UniProtKB-KW"/>
</dbReference>
<dbReference type="SUPFAM" id="SSF52058">
    <property type="entry name" value="L domain-like"/>
    <property type="match status" value="1"/>
</dbReference>
<dbReference type="Gene3D" id="3.40.50.300">
    <property type="entry name" value="P-loop containing nucleotide triphosphate hydrolases"/>
    <property type="match status" value="1"/>
</dbReference>
<accession>A0AA35YEG0</accession>
<dbReference type="Gene3D" id="3.80.10.10">
    <property type="entry name" value="Ribonuclease Inhibitor"/>
    <property type="match status" value="2"/>
</dbReference>
<organism evidence="6 7">
    <name type="scientific">Lactuca saligna</name>
    <name type="common">Willowleaf lettuce</name>
    <dbReference type="NCBI Taxonomy" id="75948"/>
    <lineage>
        <taxon>Eukaryota</taxon>
        <taxon>Viridiplantae</taxon>
        <taxon>Streptophyta</taxon>
        <taxon>Embryophyta</taxon>
        <taxon>Tracheophyta</taxon>
        <taxon>Spermatophyta</taxon>
        <taxon>Magnoliopsida</taxon>
        <taxon>eudicotyledons</taxon>
        <taxon>Gunneridae</taxon>
        <taxon>Pentapetalae</taxon>
        <taxon>asterids</taxon>
        <taxon>campanulids</taxon>
        <taxon>Asterales</taxon>
        <taxon>Asteraceae</taxon>
        <taxon>Cichorioideae</taxon>
        <taxon>Cichorieae</taxon>
        <taxon>Lactucinae</taxon>
        <taxon>Lactuca</taxon>
    </lineage>
</organism>
<dbReference type="Pfam" id="PF23282">
    <property type="entry name" value="WHD_ROQ1"/>
    <property type="match status" value="1"/>
</dbReference>
<dbReference type="GO" id="GO:0007165">
    <property type="term" value="P:signal transduction"/>
    <property type="evidence" value="ECO:0007669"/>
    <property type="project" value="InterPro"/>
</dbReference>
<dbReference type="InterPro" id="IPR002182">
    <property type="entry name" value="NB-ARC"/>
</dbReference>
<dbReference type="PANTHER" id="PTHR11017:SF544">
    <property type="entry name" value="ADP-RIBOSYL CYCLASE_CYCLIC ADP-RIBOSE HYDROLASE"/>
    <property type="match status" value="1"/>
</dbReference>
<dbReference type="SUPFAM" id="SSF52540">
    <property type="entry name" value="P-loop containing nucleoside triphosphate hydrolases"/>
    <property type="match status" value="1"/>
</dbReference>
<dbReference type="SUPFAM" id="SSF52200">
    <property type="entry name" value="Toll/Interleukin receptor TIR domain"/>
    <property type="match status" value="1"/>
</dbReference>
<dbReference type="Pfam" id="PF23598">
    <property type="entry name" value="LRR_14"/>
    <property type="match status" value="1"/>
</dbReference>
<dbReference type="PROSITE" id="PS50104">
    <property type="entry name" value="TIR"/>
    <property type="match status" value="1"/>
</dbReference>
<name>A0AA35YEG0_LACSI</name>
<dbReference type="SMART" id="SM00255">
    <property type="entry name" value="TIR"/>
    <property type="match status" value="1"/>
</dbReference>
<evidence type="ECO:0000259" key="5">
    <source>
        <dbReference type="PROSITE" id="PS50104"/>
    </source>
</evidence>
<evidence type="ECO:0000313" key="7">
    <source>
        <dbReference type="Proteomes" id="UP001177003"/>
    </source>
</evidence>
<dbReference type="InterPro" id="IPR003591">
    <property type="entry name" value="Leu-rich_rpt_typical-subtyp"/>
</dbReference>
<dbReference type="Pfam" id="PF01582">
    <property type="entry name" value="TIR"/>
    <property type="match status" value="1"/>
</dbReference>
<dbReference type="Gene3D" id="3.40.50.10140">
    <property type="entry name" value="Toll/interleukin-1 receptor homology (TIR) domain"/>
    <property type="match status" value="1"/>
</dbReference>
<dbReference type="Pfam" id="PF00931">
    <property type="entry name" value="NB-ARC"/>
    <property type="match status" value="1"/>
</dbReference>
<sequence length="1205" mass="138503">MASSSTFFIQHSYKYDVFLSFSGEDTRKSFVDHLYVALQRQGIHTYKDDESLEKGKKINVELLKSIQDSKFYIIIFSKNYVSSSWCLDELVKIMECQKNPEQIAYPVFYDVEPSEIRKQLGGVGKAFAKHKKKGEVKKWKEVLEEASNLAGWDLRKTDDGHEAKLINKIVEKISVELRFSNLNVDEKLVGMESRINDIVSSLETGAEDVRIIGIKGIAGGGKTTLARAIFDKIHFQFEGKSFVENVREVAKASLSGLQSLQEQVLSNVLNDKRITVGSVHDGKSMMKKMLSGKKVLLILDDVDDIDQMDALAGGVNWLKSGSRIIITTRDEQVLVAYRVMWIHDVSLLSHKEAICLFSRYAFGRDIPIRRYNDLSLKVVHYAAGLPLTIRVLGSFLCGKDELEWKDALNRLKTIPLKETQEKLEISYTGLEDDYKEIFLDVACLLKGWLKDDAIRALESCGFHARNGLRVIEQKSLMTISPYQRLGMHDHIAEIGRNIVRRLHPDEPLRHSRLWIRKEIEDVLANDLVFLNRQNMIGFFEWFGNFVSLVTEATRALATNTFPWGREKNLRSNNILTIGFENMKKLRFLHMVSETHDLFTKVKVGRNFPNALRFLCWQGYPHFCLPRTFQADNLVSLEMPYSRMEQLWEEGEGKVLNNLKFLDFSYSKLKTLDCGLLPNLEKLKLEKCKHLVELHTPIGSLRRLVYLNLSHCHGLDYISFVKQLESLQVLQNLRFLDFSHSYLMILDCGLFPNLEKLNLGKCYYLVNPHTPVGCLRSLVYLNINHCRGFESLSFIKQLESLQVLDLSYLYLSKLPDILPGHYNYSLLELNFSRNDFKELPSSIGNLQNLVCLDLSWCKNLKSLPQSICSLRCLKDFDLESSAIKELPEDLGHIECLELLNLRSTPVKYLPNSICKLKHLKTLLLAYCKVLKKLPENIGLLESLEELSLAFCKIRDVPSSICKLTSLREFNLRYCDQLEKLPEKLGELTCLKKLNVQGTNGSDSEQESFNSNAIDSPGRKTKLWKPIVPKEFMPDVDATYQSLEEVVEMYKLYADKAGFGARSTYTLDPEGTRRNKRNSNFIITNCKELIKFERLHMGTNACKIFEFEEKHNHPIDTKEERWYSKCARRLHYKDKEFIVRSSTSNIGATKAHKLQASLQGGYENVGPKVIDYKNFRRKMGNIIGDKDAQLVVDKINMRKDELPNYKF</sequence>
<evidence type="ECO:0000256" key="3">
    <source>
        <dbReference type="ARBA" id="ARBA00022821"/>
    </source>
</evidence>
<dbReference type="Proteomes" id="UP001177003">
    <property type="component" value="Chromosome 2"/>
</dbReference>
<feature type="domain" description="TIR" evidence="5">
    <location>
        <begin position="13"/>
        <end position="177"/>
    </location>
</feature>
<dbReference type="EMBL" id="OX465078">
    <property type="protein sequence ID" value="CAI9270723.1"/>
    <property type="molecule type" value="Genomic_DNA"/>
</dbReference>
<dbReference type="PRINTS" id="PR00364">
    <property type="entry name" value="DISEASERSIST"/>
</dbReference>
<evidence type="ECO:0000256" key="1">
    <source>
        <dbReference type="ARBA" id="ARBA00022614"/>
    </source>
</evidence>
<dbReference type="InterPro" id="IPR058192">
    <property type="entry name" value="WHD_ROQ1-like"/>
</dbReference>
<dbReference type="FunFam" id="3.40.50.10140:FF:000007">
    <property type="entry name" value="Disease resistance protein (TIR-NBS-LRR class)"/>
    <property type="match status" value="1"/>
</dbReference>
<dbReference type="SMART" id="SM00369">
    <property type="entry name" value="LRR_TYP"/>
    <property type="match status" value="6"/>
</dbReference>
<dbReference type="InterPro" id="IPR027417">
    <property type="entry name" value="P-loop_NTPase"/>
</dbReference>
<proteinExistence type="predicted"/>
<dbReference type="GO" id="GO:0051707">
    <property type="term" value="P:response to other organism"/>
    <property type="evidence" value="ECO:0007669"/>
    <property type="project" value="UniProtKB-ARBA"/>
</dbReference>
<reference evidence="6" key="1">
    <citation type="submission" date="2023-04" db="EMBL/GenBank/DDBJ databases">
        <authorList>
            <person name="Vijverberg K."/>
            <person name="Xiong W."/>
            <person name="Schranz E."/>
        </authorList>
    </citation>
    <scope>NUCLEOTIDE SEQUENCE</scope>
</reference>
<evidence type="ECO:0000256" key="4">
    <source>
        <dbReference type="ARBA" id="ARBA00023027"/>
    </source>
</evidence>
<dbReference type="Gene3D" id="1.10.8.430">
    <property type="entry name" value="Helical domain of apoptotic protease-activating factors"/>
    <property type="match status" value="1"/>
</dbReference>
<dbReference type="AlphaFoldDB" id="A0AA35YEG0"/>
<keyword evidence="3" id="KW-0611">Plant defense</keyword>
<keyword evidence="1" id="KW-0433">Leucine-rich repeat</keyword>
<keyword evidence="7" id="KW-1185">Reference proteome</keyword>
<dbReference type="InterPro" id="IPR055414">
    <property type="entry name" value="LRR_R13L4/SHOC2-like"/>
</dbReference>
<dbReference type="PANTHER" id="PTHR11017">
    <property type="entry name" value="LEUCINE-RICH REPEAT-CONTAINING PROTEIN"/>
    <property type="match status" value="1"/>
</dbReference>
<evidence type="ECO:0000256" key="2">
    <source>
        <dbReference type="ARBA" id="ARBA00022737"/>
    </source>
</evidence>
<gene>
    <name evidence="6" type="ORF">LSALG_LOCUS11019</name>
</gene>
<protein>
    <recommendedName>
        <fullName evidence="5">TIR domain-containing protein</fullName>
    </recommendedName>
</protein>
<keyword evidence="2" id="KW-0677">Repeat</keyword>
<dbReference type="InterPro" id="IPR032675">
    <property type="entry name" value="LRR_dom_sf"/>
</dbReference>
<dbReference type="GO" id="GO:0043531">
    <property type="term" value="F:ADP binding"/>
    <property type="evidence" value="ECO:0007669"/>
    <property type="project" value="InterPro"/>
</dbReference>
<dbReference type="InterPro" id="IPR044974">
    <property type="entry name" value="Disease_R_plants"/>
</dbReference>
<dbReference type="InterPro" id="IPR042197">
    <property type="entry name" value="Apaf_helical"/>
</dbReference>